<evidence type="ECO:0000256" key="3">
    <source>
        <dbReference type="ARBA" id="ARBA00007589"/>
    </source>
</evidence>
<gene>
    <name evidence="13" type="ORF">OXX778_LOCUS7485</name>
</gene>
<comment type="caution">
    <text evidence="13">The sequence shown here is derived from an EMBL/GenBank/DDBJ whole genome shotgun (WGS) entry which is preliminary data.</text>
</comment>
<evidence type="ECO:0000256" key="7">
    <source>
        <dbReference type="ARBA" id="ARBA00022723"/>
    </source>
</evidence>
<dbReference type="InterPro" id="IPR036425">
    <property type="entry name" value="MoaB/Mog-like_dom_sf"/>
</dbReference>
<dbReference type="FunFam" id="3.40.980.10:FF:000001">
    <property type="entry name" value="Molybdopterin molybdenumtransferase"/>
    <property type="match status" value="1"/>
</dbReference>
<protein>
    <recommendedName>
        <fullName evidence="12">MoaB/Mog domain-containing protein</fullName>
    </recommendedName>
</protein>
<dbReference type="GO" id="GO:0005524">
    <property type="term" value="F:ATP binding"/>
    <property type="evidence" value="ECO:0007669"/>
    <property type="project" value="UniProtKB-UniRule"/>
</dbReference>
<dbReference type="PANTHER" id="PTHR10192:SF5">
    <property type="entry name" value="GEPHYRIN"/>
    <property type="match status" value="1"/>
</dbReference>
<dbReference type="InterPro" id="IPR005111">
    <property type="entry name" value="MoeA_C_domain_IV"/>
</dbReference>
<evidence type="ECO:0000256" key="2">
    <source>
        <dbReference type="ARBA" id="ARBA00005046"/>
    </source>
</evidence>
<dbReference type="GO" id="GO:0061599">
    <property type="term" value="F:molybdopterin molybdotransferase activity"/>
    <property type="evidence" value="ECO:0007669"/>
    <property type="project" value="UniProtKB-UniRule"/>
</dbReference>
<dbReference type="SMART" id="SM00852">
    <property type="entry name" value="MoCF_biosynth"/>
    <property type="match status" value="2"/>
</dbReference>
<proteinExistence type="inferred from homology"/>
<organism evidence="13 14">
    <name type="scientific">Brachionus calyciflorus</name>
    <dbReference type="NCBI Taxonomy" id="104777"/>
    <lineage>
        <taxon>Eukaryota</taxon>
        <taxon>Metazoa</taxon>
        <taxon>Spiralia</taxon>
        <taxon>Gnathifera</taxon>
        <taxon>Rotifera</taxon>
        <taxon>Eurotatoria</taxon>
        <taxon>Monogononta</taxon>
        <taxon>Pseudotrocha</taxon>
        <taxon>Ploima</taxon>
        <taxon>Brachionidae</taxon>
        <taxon>Brachionus</taxon>
    </lineage>
</organism>
<dbReference type="Pfam" id="PF03454">
    <property type="entry name" value="MoeA_C"/>
    <property type="match status" value="1"/>
</dbReference>
<reference evidence="13" key="1">
    <citation type="submission" date="2021-02" db="EMBL/GenBank/DDBJ databases">
        <authorList>
            <person name="Nowell W R."/>
        </authorList>
    </citation>
    <scope>NUCLEOTIDE SEQUENCE</scope>
    <source>
        <strain evidence="13">Ploen Becks lab</strain>
    </source>
</reference>
<feature type="region of interest" description="Disordered" evidence="11">
    <location>
        <begin position="180"/>
        <end position="208"/>
    </location>
</feature>
<dbReference type="UniPathway" id="UPA00344"/>
<dbReference type="GO" id="GO:0030425">
    <property type="term" value="C:dendrite"/>
    <property type="evidence" value="ECO:0007669"/>
    <property type="project" value="TreeGrafter"/>
</dbReference>
<comment type="similarity">
    <text evidence="10">Belongs to the MoeA family.</text>
</comment>
<dbReference type="SUPFAM" id="SSF63882">
    <property type="entry name" value="MoeA N-terminal region -like"/>
    <property type="match status" value="1"/>
</dbReference>
<keyword evidence="6 10" id="KW-0808">Transferase</keyword>
<comment type="function">
    <text evidence="10">Catalyzes two steps in the biosynthesis of the molybdenum cofactor. In the first step, molybdopterin is adenylated. Subsequently, molybdate is inserted into adenylated molybdopterin and AMP is released.</text>
</comment>
<dbReference type="GO" id="GO:0097112">
    <property type="term" value="P:gamma-aminobutyric acid receptor clustering"/>
    <property type="evidence" value="ECO:0007669"/>
    <property type="project" value="TreeGrafter"/>
</dbReference>
<evidence type="ECO:0000256" key="10">
    <source>
        <dbReference type="RuleBase" id="RU365090"/>
    </source>
</evidence>
<dbReference type="GO" id="GO:0006777">
    <property type="term" value="P:Mo-molybdopterin cofactor biosynthetic process"/>
    <property type="evidence" value="ECO:0007669"/>
    <property type="project" value="UniProtKB-UniRule"/>
</dbReference>
<dbReference type="Pfam" id="PF03453">
    <property type="entry name" value="MoeA_N"/>
    <property type="match status" value="1"/>
</dbReference>
<comment type="cofactor">
    <cofactor evidence="1 10">
        <name>Mg(2+)</name>
        <dbReference type="ChEBI" id="CHEBI:18420"/>
    </cofactor>
</comment>
<comment type="pathway">
    <text evidence="2 10">Cofactor biosynthesis; molybdopterin biosynthesis.</text>
</comment>
<dbReference type="GO" id="GO:0099634">
    <property type="term" value="C:postsynaptic specialization membrane"/>
    <property type="evidence" value="ECO:0007669"/>
    <property type="project" value="GOC"/>
</dbReference>
<feature type="domain" description="MoaB/Mog" evidence="12">
    <location>
        <begin position="15"/>
        <end position="160"/>
    </location>
</feature>
<dbReference type="Gene3D" id="3.90.105.10">
    <property type="entry name" value="Molybdopterin biosynthesis moea protein, domain 2"/>
    <property type="match status" value="1"/>
</dbReference>
<comment type="similarity">
    <text evidence="3">In the N-terminal section; belongs to the MoaB/Mog family.</text>
</comment>
<sequence length="665" mass="73401">MAQSGETHAKKYSVGILVVSDSCSSGVSTDKSGVNLREVINNNEHYLAENYAIVPDDIPSIKEKLIQWSDTVGLSLILTTGGTGFSPTDVTPEATREIIDKDASCLTQTILLESLKITKFATLSRAVSGIRKNTLILNLPGSKKGSQESLEIVLPVLKHALDLINDVKNDVKKDHIEIQKEPHHHQHQHHQDQHQCPHNHSKSRVSEKDMLNKPRKSLYPMISVQQAIDIIQSESTNLETESVFYMNALNRVCAEDITARDPLPPFAASVKDGFAVKLTQNQREYLQNNSIDTKFIFDVIGSSNAGDNLINMDLKEGQCVKINTGAPVPLKSDLVIQIEDTISLEKDSNNADKKIEIVSTSTCGGVHSGKIELKLGQDIRPIGFDIKIGEAVVKKGMIIRAPQIGICATVGALELKVYKQPIIGLVSTGNELMKPEEVKLNSGKIRDSNKSLLFCAAKSLGIENIFDAGIATDDPDTVFKVFKNAFENSDVIISTGGVSMGDKDLVKDVLEKDFGCKIHFARMNMKPGKPTTFATCEFNGRKKLIFALPGNPVSAIVTFNLVVVPCLKKLMGYTNPFFTEIKVRSEFDAELDPRPEYHRCWLQWPKLENQIEFEYPKAYSTGNQHSSRLLSMNEANVLVILPGRTEAKTRVTKGEILTALLIDKI</sequence>
<dbReference type="NCBIfam" id="TIGR00177">
    <property type="entry name" value="molyb_syn"/>
    <property type="match status" value="2"/>
</dbReference>
<dbReference type="Pfam" id="PF00994">
    <property type="entry name" value="MoCF_biosynth"/>
    <property type="match status" value="2"/>
</dbReference>
<name>A0A813UC83_9BILA</name>
<keyword evidence="9 10" id="KW-0501">Molybdenum cofactor biosynthesis</keyword>
<dbReference type="FunFam" id="3.40.980.10:FF:000002">
    <property type="entry name" value="Molybdopterin molybdenumtransferase"/>
    <property type="match status" value="1"/>
</dbReference>
<dbReference type="SUPFAM" id="SSF53218">
    <property type="entry name" value="Molybdenum cofactor biosynthesis proteins"/>
    <property type="match status" value="2"/>
</dbReference>
<dbReference type="GO" id="GO:0046872">
    <property type="term" value="F:metal ion binding"/>
    <property type="evidence" value="ECO:0007669"/>
    <property type="project" value="UniProtKB-UniRule"/>
</dbReference>
<dbReference type="OrthoDB" id="4349954at2759"/>
<evidence type="ECO:0000313" key="14">
    <source>
        <dbReference type="Proteomes" id="UP000663879"/>
    </source>
</evidence>
<evidence type="ECO:0000256" key="9">
    <source>
        <dbReference type="ARBA" id="ARBA00023150"/>
    </source>
</evidence>
<dbReference type="InterPro" id="IPR005110">
    <property type="entry name" value="MoeA_linker/N"/>
</dbReference>
<dbReference type="Gene3D" id="3.40.980.10">
    <property type="entry name" value="MoaB/Mog-like domain"/>
    <property type="match status" value="2"/>
</dbReference>
<dbReference type="InterPro" id="IPR001453">
    <property type="entry name" value="MoaB/Mog_dom"/>
</dbReference>
<dbReference type="GO" id="GO:0061598">
    <property type="term" value="F:molybdopterin adenylyltransferase activity"/>
    <property type="evidence" value="ECO:0007669"/>
    <property type="project" value="UniProtKB-UniRule"/>
</dbReference>
<dbReference type="Proteomes" id="UP000663879">
    <property type="component" value="Unassembled WGS sequence"/>
</dbReference>
<dbReference type="GO" id="GO:0005829">
    <property type="term" value="C:cytosol"/>
    <property type="evidence" value="ECO:0007669"/>
    <property type="project" value="TreeGrafter"/>
</dbReference>
<keyword evidence="8 10" id="KW-0460">Magnesium</keyword>
<evidence type="ECO:0000256" key="8">
    <source>
        <dbReference type="ARBA" id="ARBA00022842"/>
    </source>
</evidence>
<evidence type="ECO:0000256" key="11">
    <source>
        <dbReference type="SAM" id="MobiDB-lite"/>
    </source>
</evidence>
<dbReference type="EMBL" id="CAJNOC010000958">
    <property type="protein sequence ID" value="CAF0821420.1"/>
    <property type="molecule type" value="Genomic_DNA"/>
</dbReference>
<comment type="catalytic activity">
    <reaction evidence="10">
        <text>adenylyl-molybdopterin + molybdate = Mo-molybdopterin + AMP + H(+)</text>
        <dbReference type="Rhea" id="RHEA:35047"/>
        <dbReference type="ChEBI" id="CHEBI:15378"/>
        <dbReference type="ChEBI" id="CHEBI:36264"/>
        <dbReference type="ChEBI" id="CHEBI:62727"/>
        <dbReference type="ChEBI" id="CHEBI:71302"/>
        <dbReference type="ChEBI" id="CHEBI:456215"/>
    </reaction>
</comment>
<dbReference type="Gene3D" id="2.170.190.11">
    <property type="entry name" value="Molybdopterin biosynthesis moea protein, domain 3"/>
    <property type="match status" value="1"/>
</dbReference>
<evidence type="ECO:0000256" key="6">
    <source>
        <dbReference type="ARBA" id="ARBA00022679"/>
    </source>
</evidence>
<accession>A0A813UC83</accession>
<feature type="domain" description="MoaB/Mog" evidence="12">
    <location>
        <begin position="424"/>
        <end position="569"/>
    </location>
</feature>
<dbReference type="CDD" id="cd00886">
    <property type="entry name" value="MogA_MoaB"/>
    <property type="match status" value="1"/>
</dbReference>
<evidence type="ECO:0000313" key="13">
    <source>
        <dbReference type="EMBL" id="CAF0821420.1"/>
    </source>
</evidence>
<dbReference type="Gene3D" id="2.40.340.10">
    <property type="entry name" value="MoeA, C-terminal, domain IV"/>
    <property type="match status" value="1"/>
</dbReference>
<dbReference type="InterPro" id="IPR008284">
    <property type="entry name" value="MoCF_biosynth_CS"/>
</dbReference>
<evidence type="ECO:0000256" key="4">
    <source>
        <dbReference type="ARBA" id="ARBA00008339"/>
    </source>
</evidence>
<dbReference type="GO" id="GO:0072579">
    <property type="term" value="P:glycine receptor clustering"/>
    <property type="evidence" value="ECO:0007669"/>
    <property type="project" value="TreeGrafter"/>
</dbReference>
<dbReference type="SUPFAM" id="SSF63867">
    <property type="entry name" value="MoeA C-terminal domain-like"/>
    <property type="match status" value="1"/>
</dbReference>
<evidence type="ECO:0000256" key="1">
    <source>
        <dbReference type="ARBA" id="ARBA00001946"/>
    </source>
</evidence>
<evidence type="ECO:0000256" key="5">
    <source>
        <dbReference type="ARBA" id="ARBA00022505"/>
    </source>
</evidence>
<dbReference type="PANTHER" id="PTHR10192">
    <property type="entry name" value="MOLYBDOPTERIN BIOSYNTHESIS PROTEIN"/>
    <property type="match status" value="1"/>
</dbReference>
<comment type="similarity">
    <text evidence="4">In the C-terminal section; belongs to the MoeA family.</text>
</comment>
<dbReference type="CDD" id="cd00887">
    <property type="entry name" value="MoeA"/>
    <property type="match status" value="1"/>
</dbReference>
<dbReference type="InterPro" id="IPR036135">
    <property type="entry name" value="MoeA_linker/N_sf"/>
</dbReference>
<dbReference type="InterPro" id="IPR038987">
    <property type="entry name" value="MoeA-like"/>
</dbReference>
<keyword evidence="14" id="KW-1185">Reference proteome</keyword>
<dbReference type="PROSITE" id="PS01078">
    <property type="entry name" value="MOCF_BIOSYNTHESIS_1"/>
    <property type="match status" value="1"/>
</dbReference>
<dbReference type="GO" id="GO:0098970">
    <property type="term" value="P:postsynaptic neurotransmitter receptor diffusion trapping"/>
    <property type="evidence" value="ECO:0007669"/>
    <property type="project" value="TreeGrafter"/>
</dbReference>
<dbReference type="GO" id="GO:0007529">
    <property type="term" value="P:establishment of synaptic specificity at neuromuscular junction"/>
    <property type="evidence" value="ECO:0007669"/>
    <property type="project" value="TreeGrafter"/>
</dbReference>
<keyword evidence="5 10" id="KW-0500">Molybdenum</keyword>
<keyword evidence="7 10" id="KW-0479">Metal-binding</keyword>
<evidence type="ECO:0000259" key="12">
    <source>
        <dbReference type="SMART" id="SM00852"/>
    </source>
</evidence>
<comment type="catalytic activity">
    <reaction evidence="10">
        <text>molybdopterin + ATP + H(+) = adenylyl-molybdopterin + diphosphate</text>
        <dbReference type="Rhea" id="RHEA:31331"/>
        <dbReference type="ChEBI" id="CHEBI:15378"/>
        <dbReference type="ChEBI" id="CHEBI:30616"/>
        <dbReference type="ChEBI" id="CHEBI:33019"/>
        <dbReference type="ChEBI" id="CHEBI:58698"/>
        <dbReference type="ChEBI" id="CHEBI:62727"/>
    </reaction>
</comment>
<dbReference type="AlphaFoldDB" id="A0A813UC83"/>
<dbReference type="InterPro" id="IPR036688">
    <property type="entry name" value="MoeA_C_domain_IV_sf"/>
</dbReference>